<protein>
    <recommendedName>
        <fullName evidence="7">Phosphate-binding protein</fullName>
    </recommendedName>
</protein>
<dbReference type="PANTHER" id="PTHR42996">
    <property type="entry name" value="PHOSPHATE-BINDING PROTEIN PSTS"/>
    <property type="match status" value="1"/>
</dbReference>
<feature type="chain" id="PRO_5043824756" description="Phosphate-binding protein" evidence="9">
    <location>
        <begin position="23"/>
        <end position="367"/>
    </location>
</feature>
<evidence type="ECO:0000256" key="9">
    <source>
        <dbReference type="SAM" id="SignalP"/>
    </source>
</evidence>
<organism evidence="12 14">
    <name type="scientific">Mycobacterium kubicae</name>
    <dbReference type="NCBI Taxonomy" id="120959"/>
    <lineage>
        <taxon>Bacteria</taxon>
        <taxon>Bacillati</taxon>
        <taxon>Actinomycetota</taxon>
        <taxon>Actinomycetes</taxon>
        <taxon>Mycobacteriales</taxon>
        <taxon>Mycobacteriaceae</taxon>
        <taxon>Mycobacterium</taxon>
        <taxon>Mycobacterium simiae complex</taxon>
    </lineage>
</organism>
<keyword evidence="6" id="KW-0449">Lipoprotein</keyword>
<dbReference type="GO" id="GO:0035435">
    <property type="term" value="P:phosphate ion transmembrane transport"/>
    <property type="evidence" value="ECO:0007669"/>
    <property type="project" value="InterPro"/>
</dbReference>
<keyword evidence="5" id="KW-0564">Palmitate</keyword>
<reference evidence="11" key="2">
    <citation type="submission" date="2020-02" db="EMBL/GenBank/DDBJ databases">
        <authorList>
            <person name="Matsumoto Y."/>
            <person name="Kinjo T."/>
            <person name="Motooka D."/>
            <person name="Nabeya D."/>
            <person name="Jung N."/>
            <person name="Uechi K."/>
            <person name="Horii T."/>
            <person name="Iida T."/>
            <person name="Fujita J."/>
            <person name="Nakamura S."/>
        </authorList>
    </citation>
    <scope>NUCLEOTIDE SEQUENCE</scope>
    <source>
        <strain evidence="11">JCM 13573</strain>
    </source>
</reference>
<dbReference type="PIRSF" id="PIRSF002756">
    <property type="entry name" value="PstS"/>
    <property type="match status" value="1"/>
</dbReference>
<dbReference type="InterPro" id="IPR005673">
    <property type="entry name" value="ABC_phos-bd_PstS"/>
</dbReference>
<reference evidence="12" key="3">
    <citation type="submission" date="2020-11" db="EMBL/GenBank/DDBJ databases">
        <title>Intraspecies plasmid and genomic variation of Mycobacterium kubicae revealed by the complete genome sequences of two clinical isolates.</title>
        <authorList>
            <person name="Hendrix J.R."/>
            <person name="Epperson L.E."/>
            <person name="Honda J.R."/>
            <person name="Strong M."/>
        </authorList>
    </citation>
    <scope>NUCLEOTIDE SEQUENCE</scope>
    <source>
        <strain evidence="12">JCM 13573</strain>
    </source>
</reference>
<gene>
    <name evidence="12" type="primary">pstS</name>
    <name evidence="11" type="synonym">pstS3</name>
    <name evidence="12" type="ORF">I2456_05310</name>
    <name evidence="11" type="ORF">MKUB_06850</name>
</gene>
<dbReference type="GO" id="GO:0043190">
    <property type="term" value="C:ATP-binding cassette (ABC) transporter complex"/>
    <property type="evidence" value="ECO:0007669"/>
    <property type="project" value="InterPro"/>
</dbReference>
<reference evidence="11 13" key="1">
    <citation type="journal article" date="2019" name="Emerg. Microbes Infect.">
        <title>Comprehensive subspecies identification of 175 nontuberculous mycobacteria species based on 7547 genomic profiles.</title>
        <authorList>
            <person name="Matsumoto Y."/>
            <person name="Kinjo T."/>
            <person name="Motooka D."/>
            <person name="Nabeya D."/>
            <person name="Jung N."/>
            <person name="Uechi K."/>
            <person name="Horii T."/>
            <person name="Iida T."/>
            <person name="Fujita J."/>
            <person name="Nakamura S."/>
        </authorList>
    </citation>
    <scope>NUCLEOTIDE SEQUENCE [LARGE SCALE GENOMIC DNA]</scope>
    <source>
        <strain evidence="11 13">JCM 13573</strain>
    </source>
</reference>
<evidence type="ECO:0000256" key="3">
    <source>
        <dbReference type="ARBA" id="ARBA00022592"/>
    </source>
</evidence>
<name>A0AAX1JBU2_9MYCO</name>
<evidence type="ECO:0000256" key="5">
    <source>
        <dbReference type="ARBA" id="ARBA00023139"/>
    </source>
</evidence>
<comment type="similarity">
    <text evidence="1 7">Belongs to the PstS family.</text>
</comment>
<dbReference type="EMBL" id="CP065047">
    <property type="protein sequence ID" value="QPI38931.1"/>
    <property type="molecule type" value="Genomic_DNA"/>
</dbReference>
<dbReference type="Proteomes" id="UP000663583">
    <property type="component" value="Chromosome"/>
</dbReference>
<dbReference type="KEGG" id="mku:I2456_05310"/>
<dbReference type="EMBL" id="BLKU01000002">
    <property type="protein sequence ID" value="GFG63195.1"/>
    <property type="molecule type" value="Genomic_DNA"/>
</dbReference>
<evidence type="ECO:0000313" key="12">
    <source>
        <dbReference type="EMBL" id="QPI38931.1"/>
    </source>
</evidence>
<dbReference type="InterPro" id="IPR024370">
    <property type="entry name" value="PBP_domain"/>
</dbReference>
<dbReference type="GO" id="GO:0042301">
    <property type="term" value="F:phosphate ion binding"/>
    <property type="evidence" value="ECO:0007669"/>
    <property type="project" value="InterPro"/>
</dbReference>
<feature type="binding site" evidence="8">
    <location>
        <begin position="185"/>
        <end position="187"/>
    </location>
    <ligand>
        <name>phosphate</name>
        <dbReference type="ChEBI" id="CHEBI:43474"/>
    </ligand>
</feature>
<evidence type="ECO:0000313" key="13">
    <source>
        <dbReference type="Proteomes" id="UP000465306"/>
    </source>
</evidence>
<evidence type="ECO:0000256" key="2">
    <source>
        <dbReference type="ARBA" id="ARBA00022448"/>
    </source>
</evidence>
<proteinExistence type="inferred from homology"/>
<evidence type="ECO:0000256" key="8">
    <source>
        <dbReference type="PIRSR" id="PIRSR002756-1"/>
    </source>
</evidence>
<dbReference type="InterPro" id="IPR050962">
    <property type="entry name" value="Phosphate-bind_PstS"/>
</dbReference>
<keyword evidence="4 9" id="KW-0732">Signal</keyword>
<dbReference type="Pfam" id="PF12849">
    <property type="entry name" value="PBP_like_2"/>
    <property type="match status" value="1"/>
</dbReference>
<dbReference type="NCBIfam" id="TIGR00975">
    <property type="entry name" value="3a0107s03"/>
    <property type="match status" value="1"/>
</dbReference>
<evidence type="ECO:0000256" key="4">
    <source>
        <dbReference type="ARBA" id="ARBA00022729"/>
    </source>
</evidence>
<dbReference type="RefSeq" id="WP_085073678.1">
    <property type="nucleotide sequence ID" value="NZ_BLKU01000002.1"/>
</dbReference>
<dbReference type="PROSITE" id="PS51257">
    <property type="entry name" value="PROKAR_LIPOPROTEIN"/>
    <property type="match status" value="1"/>
</dbReference>
<evidence type="ECO:0000313" key="11">
    <source>
        <dbReference type="EMBL" id="GFG63195.1"/>
    </source>
</evidence>
<feature type="binding site" evidence="8">
    <location>
        <begin position="51"/>
        <end position="53"/>
    </location>
    <ligand>
        <name>phosphate</name>
        <dbReference type="ChEBI" id="CHEBI:43474"/>
    </ligand>
</feature>
<evidence type="ECO:0000259" key="10">
    <source>
        <dbReference type="Pfam" id="PF12849"/>
    </source>
</evidence>
<evidence type="ECO:0000256" key="1">
    <source>
        <dbReference type="ARBA" id="ARBA00008725"/>
    </source>
</evidence>
<feature type="signal peptide" evidence="9">
    <location>
        <begin position="1"/>
        <end position="22"/>
    </location>
</feature>
<keyword evidence="2 7" id="KW-0813">Transport</keyword>
<evidence type="ECO:0000256" key="7">
    <source>
        <dbReference type="PIRNR" id="PIRNR002756"/>
    </source>
</evidence>
<dbReference type="PANTHER" id="PTHR42996:SF1">
    <property type="entry name" value="PHOSPHATE-BINDING PROTEIN PSTS"/>
    <property type="match status" value="1"/>
</dbReference>
<keyword evidence="13" id="KW-1185">Reference proteome</keyword>
<evidence type="ECO:0000256" key="6">
    <source>
        <dbReference type="ARBA" id="ARBA00023288"/>
    </source>
</evidence>
<sequence>MKHKRIVAAASLLAAGVLAVSACSTHHTTLVYASGAKVECGGKQAIAASGSTAQAPAMTQFISAYHKTCPGQSLAYSAIGSGAGINEFLAGKTDFAGSDTPLTGPQYAAAKQRCGGADAWNLPVVFGPLAITYNLNAVDRLVLDAPTLAKIFNGTIKRWDDPAISALNASMPAEDIRVIYRNDESGTTENFQDYLQAAAGGAWNKGTGKTFSGGVGTGAFGNEGTSAAVKNTEGAISYNLLSYAMEQGLFAAEIKTGASRKSLRPVRIGTDSVGKTIAGAKIVGKGNDLVLDISSFYNPTQPDVYPIVLATYEIVCSKYPTAGVAEAVKAFLQAAIGPGQPDLDQHGYIPLSPDFQARVSGAVDAIS</sequence>
<accession>A0AAX1JBU2</accession>
<evidence type="ECO:0000313" key="14">
    <source>
        <dbReference type="Proteomes" id="UP000663583"/>
    </source>
</evidence>
<feature type="binding site" evidence="8">
    <location>
        <position position="81"/>
    </location>
    <ligand>
        <name>phosphate</name>
        <dbReference type="ChEBI" id="CHEBI:43474"/>
    </ligand>
</feature>
<dbReference type="Gene3D" id="3.40.190.10">
    <property type="entry name" value="Periplasmic binding protein-like II"/>
    <property type="match status" value="2"/>
</dbReference>
<feature type="binding site" evidence="8">
    <location>
        <position position="99"/>
    </location>
    <ligand>
        <name>phosphate</name>
        <dbReference type="ChEBI" id="CHEBI:43474"/>
    </ligand>
</feature>
<dbReference type="CDD" id="cd13565">
    <property type="entry name" value="PBP2_PstS"/>
    <property type="match status" value="1"/>
</dbReference>
<dbReference type="SUPFAM" id="SSF53850">
    <property type="entry name" value="Periplasmic binding protein-like II"/>
    <property type="match status" value="1"/>
</dbReference>
<dbReference type="Proteomes" id="UP000465306">
    <property type="component" value="Unassembled WGS sequence"/>
</dbReference>
<dbReference type="AlphaFoldDB" id="A0AAX1JBU2"/>
<feature type="domain" description="PBP" evidence="10">
    <location>
        <begin position="43"/>
        <end position="333"/>
    </location>
</feature>
<keyword evidence="3 7" id="KW-0592">Phosphate transport</keyword>